<evidence type="ECO:0000256" key="2">
    <source>
        <dbReference type="ARBA" id="ARBA00023002"/>
    </source>
</evidence>
<dbReference type="PANTHER" id="PTHR43976:SF16">
    <property type="entry name" value="SHORT-CHAIN DEHYDROGENASE_REDUCTASE FAMILY PROTEIN"/>
    <property type="match status" value="1"/>
</dbReference>
<keyword evidence="2" id="KW-0560">Oxidoreductase</keyword>
<dbReference type="InterPro" id="IPR051911">
    <property type="entry name" value="SDR_oxidoreductase"/>
</dbReference>
<dbReference type="GO" id="GO:0016491">
    <property type="term" value="F:oxidoreductase activity"/>
    <property type="evidence" value="ECO:0007669"/>
    <property type="project" value="UniProtKB-KW"/>
</dbReference>
<evidence type="ECO:0000313" key="3">
    <source>
        <dbReference type="EMBL" id="KAJ7687142.1"/>
    </source>
</evidence>
<dbReference type="PANTHER" id="PTHR43976">
    <property type="entry name" value="SHORT CHAIN DEHYDROGENASE"/>
    <property type="match status" value="1"/>
</dbReference>
<name>A0AAD7DB86_MYCRO</name>
<accession>A0AAD7DB86</accession>
<evidence type="ECO:0000313" key="4">
    <source>
        <dbReference type="Proteomes" id="UP001221757"/>
    </source>
</evidence>
<organism evidence="3 4">
    <name type="scientific">Mycena rosella</name>
    <name type="common">Pink bonnet</name>
    <name type="synonym">Agaricus rosellus</name>
    <dbReference type="NCBI Taxonomy" id="1033263"/>
    <lineage>
        <taxon>Eukaryota</taxon>
        <taxon>Fungi</taxon>
        <taxon>Dikarya</taxon>
        <taxon>Basidiomycota</taxon>
        <taxon>Agaricomycotina</taxon>
        <taxon>Agaricomycetes</taxon>
        <taxon>Agaricomycetidae</taxon>
        <taxon>Agaricales</taxon>
        <taxon>Marasmiineae</taxon>
        <taxon>Mycenaceae</taxon>
        <taxon>Mycena</taxon>
    </lineage>
</organism>
<reference evidence="3" key="1">
    <citation type="submission" date="2023-03" db="EMBL/GenBank/DDBJ databases">
        <title>Massive genome expansion in bonnet fungi (Mycena s.s.) driven by repeated elements and novel gene families across ecological guilds.</title>
        <authorList>
            <consortium name="Lawrence Berkeley National Laboratory"/>
            <person name="Harder C.B."/>
            <person name="Miyauchi S."/>
            <person name="Viragh M."/>
            <person name="Kuo A."/>
            <person name="Thoen E."/>
            <person name="Andreopoulos B."/>
            <person name="Lu D."/>
            <person name="Skrede I."/>
            <person name="Drula E."/>
            <person name="Henrissat B."/>
            <person name="Morin E."/>
            <person name="Kohler A."/>
            <person name="Barry K."/>
            <person name="LaButti K."/>
            <person name="Morin E."/>
            <person name="Salamov A."/>
            <person name="Lipzen A."/>
            <person name="Mereny Z."/>
            <person name="Hegedus B."/>
            <person name="Baldrian P."/>
            <person name="Stursova M."/>
            <person name="Weitz H."/>
            <person name="Taylor A."/>
            <person name="Grigoriev I.V."/>
            <person name="Nagy L.G."/>
            <person name="Martin F."/>
            <person name="Kauserud H."/>
        </authorList>
    </citation>
    <scope>NUCLEOTIDE SEQUENCE</scope>
    <source>
        <strain evidence="3">CBHHK067</strain>
    </source>
</reference>
<proteinExistence type="inferred from homology"/>
<dbReference type="Gene3D" id="3.40.50.720">
    <property type="entry name" value="NAD(P)-binding Rossmann-like Domain"/>
    <property type="match status" value="1"/>
</dbReference>
<dbReference type="Proteomes" id="UP001221757">
    <property type="component" value="Unassembled WGS sequence"/>
</dbReference>
<dbReference type="SUPFAM" id="SSF51735">
    <property type="entry name" value="NAD(P)-binding Rossmann-fold domains"/>
    <property type="match status" value="1"/>
</dbReference>
<comment type="caution">
    <text evidence="3">The sequence shown here is derived from an EMBL/GenBank/DDBJ whole genome shotgun (WGS) entry which is preliminary data.</text>
</comment>
<protein>
    <recommendedName>
        <fullName evidence="5">NAD(P)-binding protein</fullName>
    </recommendedName>
</protein>
<dbReference type="EMBL" id="JARKIE010000090">
    <property type="protein sequence ID" value="KAJ7687142.1"/>
    <property type="molecule type" value="Genomic_DNA"/>
</dbReference>
<dbReference type="AlphaFoldDB" id="A0AAD7DB86"/>
<dbReference type="InterPro" id="IPR002347">
    <property type="entry name" value="SDR_fam"/>
</dbReference>
<evidence type="ECO:0008006" key="5">
    <source>
        <dbReference type="Google" id="ProtNLM"/>
    </source>
</evidence>
<gene>
    <name evidence="3" type="ORF">B0H17DRAFT_1203806</name>
</gene>
<evidence type="ECO:0000256" key="1">
    <source>
        <dbReference type="ARBA" id="ARBA00006484"/>
    </source>
</evidence>
<comment type="similarity">
    <text evidence="1">Belongs to the short-chain dehydrogenases/reductases (SDR) family.</text>
</comment>
<sequence>MLEPWEWIAALSDLESKYPFSQLLLVHLDVTQTFAIKFAFNAAVKAFGKVDVVFNNAGAFQGGEVEGIPEADVRKLFDVNLWGAVNGGGDLRSILPFHIEPGGYVTGWEKGMQVFPHHPAYNFPHMHTVVGRAMFTDFKGWDGDAEKAVQVLYFKLARAENPLKLLRWAKMRSS</sequence>
<dbReference type="Pfam" id="PF00106">
    <property type="entry name" value="adh_short"/>
    <property type="match status" value="1"/>
</dbReference>
<keyword evidence="4" id="KW-1185">Reference proteome</keyword>
<dbReference type="InterPro" id="IPR036291">
    <property type="entry name" value="NAD(P)-bd_dom_sf"/>
</dbReference>